<dbReference type="PANTHER" id="PTHR12596">
    <property type="entry name" value="EXPORTIN 4,7-RELATED"/>
    <property type="match status" value="1"/>
</dbReference>
<dbReference type="Pfam" id="PF25795">
    <property type="entry name" value="TPR_XPO7"/>
    <property type="match status" value="1"/>
</dbReference>
<dbReference type="Gene3D" id="1.25.10.10">
    <property type="entry name" value="Leucine-rich Repeat Variant"/>
    <property type="match status" value="2"/>
</dbReference>
<keyword evidence="7" id="KW-0539">Nucleus</keyword>
<evidence type="ECO:0000256" key="6">
    <source>
        <dbReference type="ARBA" id="ARBA00022927"/>
    </source>
</evidence>
<organism evidence="9 10">
    <name type="scientific">Hydra vulgaris</name>
    <name type="common">Hydra</name>
    <name type="synonym">Hydra attenuata</name>
    <dbReference type="NCBI Taxonomy" id="6087"/>
    <lineage>
        <taxon>Eukaryota</taxon>
        <taxon>Metazoa</taxon>
        <taxon>Cnidaria</taxon>
        <taxon>Hydrozoa</taxon>
        <taxon>Hydroidolina</taxon>
        <taxon>Anthoathecata</taxon>
        <taxon>Aplanulata</taxon>
        <taxon>Hydridae</taxon>
        <taxon>Hydra</taxon>
    </lineage>
</organism>
<dbReference type="InterPro" id="IPR016024">
    <property type="entry name" value="ARM-type_fold"/>
</dbReference>
<evidence type="ECO:0000313" key="9">
    <source>
        <dbReference type="Proteomes" id="UP001652625"/>
    </source>
</evidence>
<evidence type="ECO:0000256" key="2">
    <source>
        <dbReference type="ARBA" id="ARBA00004496"/>
    </source>
</evidence>
<evidence type="ECO:0000259" key="8">
    <source>
        <dbReference type="SMART" id="SM00913"/>
    </source>
</evidence>
<dbReference type="InterPro" id="IPR057947">
    <property type="entry name" value="TPR_XPO7/RBP17"/>
</dbReference>
<keyword evidence="9" id="KW-1185">Reference proteome</keyword>
<dbReference type="Proteomes" id="UP001652625">
    <property type="component" value="Chromosome 03"/>
</dbReference>
<evidence type="ECO:0000256" key="7">
    <source>
        <dbReference type="ARBA" id="ARBA00023242"/>
    </source>
</evidence>
<evidence type="ECO:0000256" key="5">
    <source>
        <dbReference type="ARBA" id="ARBA00022490"/>
    </source>
</evidence>
<dbReference type="InterPro" id="IPR011989">
    <property type="entry name" value="ARM-like"/>
</dbReference>
<keyword evidence="5" id="KW-0963">Cytoplasm</keyword>
<dbReference type="Pfam" id="PF03810">
    <property type="entry name" value="IBN_N"/>
    <property type="match status" value="1"/>
</dbReference>
<dbReference type="InterPro" id="IPR044189">
    <property type="entry name" value="XPO4/7-like"/>
</dbReference>
<keyword evidence="4" id="KW-0813">Transport</keyword>
<dbReference type="RefSeq" id="XP_065648993.1">
    <property type="nucleotide sequence ID" value="XM_065792921.1"/>
</dbReference>
<comment type="subcellular location">
    <subcellularLocation>
        <location evidence="2">Cytoplasm</location>
    </subcellularLocation>
    <subcellularLocation>
        <location evidence="1">Nucleus</location>
    </subcellularLocation>
</comment>
<dbReference type="SUPFAM" id="SSF48371">
    <property type="entry name" value="ARM repeat"/>
    <property type="match status" value="1"/>
</dbReference>
<feature type="domain" description="Importin N-terminal" evidence="8">
    <location>
        <begin position="28"/>
        <end position="93"/>
    </location>
</feature>
<evidence type="ECO:0000256" key="3">
    <source>
        <dbReference type="ARBA" id="ARBA00009466"/>
    </source>
</evidence>
<comment type="similarity">
    <text evidence="3">Belongs to the exportin family.</text>
</comment>
<protein>
    <submittedName>
        <fullName evidence="10">Exportin-7 isoform X2</fullName>
    </submittedName>
</protein>
<evidence type="ECO:0000256" key="1">
    <source>
        <dbReference type="ARBA" id="ARBA00004123"/>
    </source>
</evidence>
<name>A0ABM4BIX7_HYDVU</name>
<evidence type="ECO:0000313" key="10">
    <source>
        <dbReference type="RefSeq" id="XP_065648993.1"/>
    </source>
</evidence>
<dbReference type="SMART" id="SM00913">
    <property type="entry name" value="IBN_N"/>
    <property type="match status" value="1"/>
</dbReference>
<dbReference type="PANTHER" id="PTHR12596:SF2">
    <property type="entry name" value="EXPORTIN-7 ISOFORM X1"/>
    <property type="match status" value="1"/>
</dbReference>
<keyword evidence="6" id="KW-0653">Protein transport</keyword>
<proteinExistence type="inferred from homology"/>
<reference evidence="10" key="1">
    <citation type="submission" date="2025-08" db="UniProtKB">
        <authorList>
            <consortium name="RefSeq"/>
        </authorList>
    </citation>
    <scope>IDENTIFICATION</scope>
</reference>
<dbReference type="GeneID" id="101235657"/>
<accession>A0ABM4BIX7</accession>
<dbReference type="InterPro" id="IPR001494">
    <property type="entry name" value="Importin-beta_N"/>
</dbReference>
<evidence type="ECO:0000256" key="4">
    <source>
        <dbReference type="ARBA" id="ARBA00022448"/>
    </source>
</evidence>
<gene>
    <name evidence="10" type="primary">LOC101235657</name>
</gene>
<sequence length="1085" mass="123578">MGVQNLAELETFCEQLYQSSDPSVRLKAEEALLQFSSSSDCLQKCQYLLEQGTTSYTQLLAASTITKMITGGSSISIAQRVDIRNYVLNYFASRSKLVPFVVQALSQLLVKLTKFGWFESQNDNWVFRSITIDIKQFLQGSIDHCIIGVKLLTELVASMNQSEENLSLTKNRKISASFRDTALFEIFTSSLDMIKQVLNKKIDFQDQSQVSLLGFLLQLVRVCLMYDFIGTSFDESTDDFGTVHVPSTWKQTFLDFSVLHLFMDLYLVVPLTLSSLALSCYVQLASIRRSLFDINERTSYLQELMNGVKKILELPHALENTDNYHEFCRLLARIKANYQLGEIMKTDCYKEVMEMITKFTVTSLRVLHFAPNSLYYLLNMWQKMVSSCPFIQATDTHLLEQFTPEITEAYVTSRLESVKETHQGGLEDPLDDKATLHQQLDQISTIARCDYQKSCGLLMQAFDQTAQVYQELLSGQSISSSFLIQEGRMTWLVYIIGYCIGSRVSFSSTAEHDRLDGELSLRVLQLMNLTDMKLPQVGSEKLELALLTFFDQFKKIYIGDQINKSSKVYQVISAHLGIIDESAMLELYTRKIITNMKYWSHSEKIISATLNLLNDLSIGYSSVRKLVKLDAIQFVLNNHTSEHFPFLGIQSNAVTKCRSLFYTALGRFLLADIGDEEERFKIFTLPLSLTLENISTRITPNSSSTFDACETKSLIVGLCRDLRGLAFAFNTKNSFQMLFNWLYPECTKIIQRILEMSYHDPDIANCVLKLMCELTQNRSQRLQFDIMVADGILLFREISKTLVTYGSRIQTVSSYPPDKLYNTKLKGISICFNMLKAALSGGYVNFGVMRLYGDSSLDNAIGVFVKLLESVEQRNLLDYPKLSKSYYTLVETVMEHHIDHICKLDPQVLMYIISTVSEGLTALDLGISTGCCSALDHIISYFFTNCQKANKNDSTKNQHAALKLLDLRSEIFQQMLATIMNIVMFEDCRNMWSMSRPLLGLILLNEKFFTVLEQRIVEAQSGPDKQQDMAARFRELMEDVERSLSAKNRDRFTQNLSTFRSNVKTMLGVLATNSIPIIEMMGFTM</sequence>